<reference evidence="3 4" key="1">
    <citation type="submission" date="2024-03" db="EMBL/GenBank/DDBJ databases">
        <title>Novel species of the genus Variovorax.</title>
        <authorList>
            <person name="Liu Q."/>
            <person name="Xin Y.-H."/>
        </authorList>
    </citation>
    <scope>NUCLEOTIDE SEQUENCE [LARGE SCALE GENOMIC DNA]</scope>
    <source>
        <strain evidence="3 4">KACC 18899</strain>
    </source>
</reference>
<feature type="transmembrane region" description="Helical" evidence="1">
    <location>
        <begin position="32"/>
        <end position="55"/>
    </location>
</feature>
<evidence type="ECO:0000313" key="4">
    <source>
        <dbReference type="Proteomes" id="UP001365846"/>
    </source>
</evidence>
<dbReference type="GO" id="GO:0016787">
    <property type="term" value="F:hydrolase activity"/>
    <property type="evidence" value="ECO:0007669"/>
    <property type="project" value="UniProtKB-KW"/>
</dbReference>
<keyword evidence="3" id="KW-0378">Hydrolase</keyword>
<keyword evidence="4" id="KW-1185">Reference proteome</keyword>
<comment type="caution">
    <text evidence="3">The sequence shown here is derived from an EMBL/GenBank/DDBJ whole genome shotgun (WGS) entry which is preliminary data.</text>
</comment>
<keyword evidence="1" id="KW-1133">Transmembrane helix</keyword>
<protein>
    <submittedName>
        <fullName evidence="3">Alpha/beta fold hydrolase</fullName>
    </submittedName>
</protein>
<feature type="domain" description="AB hydrolase-1" evidence="2">
    <location>
        <begin position="110"/>
        <end position="228"/>
    </location>
</feature>
<dbReference type="Gene3D" id="3.40.50.1820">
    <property type="entry name" value="alpha/beta hydrolase"/>
    <property type="match status" value="1"/>
</dbReference>
<dbReference type="SUPFAM" id="SSF53474">
    <property type="entry name" value="alpha/beta-Hydrolases"/>
    <property type="match status" value="1"/>
</dbReference>
<dbReference type="Proteomes" id="UP001365846">
    <property type="component" value="Unassembled WGS sequence"/>
</dbReference>
<sequence length="293" mass="32964">MIARLQRWLVLGSLVIAMLWVSAWWMRSPPTAIAGLCVLFLGHAGFLAFEFIASYRVGADDPIQRATVMQYVGAWLAECCVAPRVFCWQQPFRWASIPDRLLPDERRGAVLIHGFVCNRGFWNPWLRELRARGRAFVAVNLEPPFGSIDNYVRIVDEAIARVSAATGRPPLLICHSMGGLAARAWLRDADGARVHRIVTIATPHRGTWLARFGRTVNGREMRMDGEWLRKVDCEQTSARQVPFTCWYSNSDNIVFPPSVATLPGADNRPVVGQGHVEIAFDRTVRRETLALLD</sequence>
<accession>A0ABU8VID2</accession>
<dbReference type="RefSeq" id="WP_340358674.1">
    <property type="nucleotide sequence ID" value="NZ_JBBKZU010000009.1"/>
</dbReference>
<dbReference type="EMBL" id="JBBKZU010000009">
    <property type="protein sequence ID" value="MEJ8813427.1"/>
    <property type="molecule type" value="Genomic_DNA"/>
</dbReference>
<name>A0ABU8VID2_9BURK</name>
<feature type="transmembrane region" description="Helical" evidence="1">
    <location>
        <begin position="7"/>
        <end position="26"/>
    </location>
</feature>
<evidence type="ECO:0000256" key="1">
    <source>
        <dbReference type="SAM" id="Phobius"/>
    </source>
</evidence>
<proteinExistence type="predicted"/>
<dbReference type="PANTHER" id="PTHR37946:SF1">
    <property type="entry name" value="SLL1969 PROTEIN"/>
    <property type="match status" value="1"/>
</dbReference>
<gene>
    <name evidence="3" type="ORF">WKW77_20235</name>
</gene>
<keyword evidence="1" id="KW-0812">Transmembrane</keyword>
<evidence type="ECO:0000313" key="3">
    <source>
        <dbReference type="EMBL" id="MEJ8813427.1"/>
    </source>
</evidence>
<dbReference type="InterPro" id="IPR000073">
    <property type="entry name" value="AB_hydrolase_1"/>
</dbReference>
<organism evidence="3 4">
    <name type="scientific">Variovorax ureilyticus</name>
    <dbReference type="NCBI Taxonomy" id="1836198"/>
    <lineage>
        <taxon>Bacteria</taxon>
        <taxon>Pseudomonadati</taxon>
        <taxon>Pseudomonadota</taxon>
        <taxon>Betaproteobacteria</taxon>
        <taxon>Burkholderiales</taxon>
        <taxon>Comamonadaceae</taxon>
        <taxon>Variovorax</taxon>
    </lineage>
</organism>
<keyword evidence="1" id="KW-0472">Membrane</keyword>
<dbReference type="InterPro" id="IPR029058">
    <property type="entry name" value="AB_hydrolase_fold"/>
</dbReference>
<evidence type="ECO:0000259" key="2">
    <source>
        <dbReference type="Pfam" id="PF12697"/>
    </source>
</evidence>
<dbReference type="PANTHER" id="PTHR37946">
    <property type="entry name" value="SLL1969 PROTEIN"/>
    <property type="match status" value="1"/>
</dbReference>
<dbReference type="Pfam" id="PF12697">
    <property type="entry name" value="Abhydrolase_6"/>
    <property type="match status" value="1"/>
</dbReference>